<comment type="caution">
    <text evidence="4">The sequence shown here is derived from an EMBL/GenBank/DDBJ whole genome shotgun (WGS) entry which is preliminary data.</text>
</comment>
<dbReference type="InterPro" id="IPR052726">
    <property type="entry name" value="Phage_Baseplate_Hub"/>
</dbReference>
<feature type="domain" description="Baseplate protein J-like barrel" evidence="1">
    <location>
        <begin position="94"/>
        <end position="180"/>
    </location>
</feature>
<dbReference type="InterPro" id="IPR058531">
    <property type="entry name" value="Baseplate_J_M"/>
</dbReference>
<feature type="domain" description="Baseplate J-like C-terminal" evidence="3">
    <location>
        <begin position="279"/>
        <end position="361"/>
    </location>
</feature>
<evidence type="ECO:0000259" key="2">
    <source>
        <dbReference type="Pfam" id="PF26078"/>
    </source>
</evidence>
<name>A0A9D2DDZ2_9BACT</name>
<dbReference type="PANTHER" id="PTHR35862:SF1">
    <property type="entry name" value="FELS-2 PROPHAGE PROTEIN"/>
    <property type="match status" value="1"/>
</dbReference>
<dbReference type="Pfam" id="PF04865">
    <property type="entry name" value="Baseplate_J"/>
    <property type="match status" value="1"/>
</dbReference>
<dbReference type="EMBL" id="DXCC01000012">
    <property type="protein sequence ID" value="HIZ15094.1"/>
    <property type="molecule type" value="Genomic_DNA"/>
</dbReference>
<dbReference type="Proteomes" id="UP000824014">
    <property type="component" value="Unassembled WGS sequence"/>
</dbReference>
<protein>
    <submittedName>
        <fullName evidence="4">Baseplate J/gp47 family protein</fullName>
    </submittedName>
</protein>
<dbReference type="Pfam" id="PF26078">
    <property type="entry name" value="Baseplate_J_M"/>
    <property type="match status" value="1"/>
</dbReference>
<sequence length="368" mass="39604">METNTLPEFVERDPDVIMAESKARLEELLGREIRPAQFEQLMLNLVVYAEVRLLNRFNAGMAQMLYQFSTAPVLDYLAALVAIERLPASAAGCTLRFTLVEGHGTVLIPEGTRVASRDGAAVFRVDDDVIVEPETLSVTVGATAEEAGEADNGYAAGDICVILDPLAFVSEAANTDLTGGGSDVESDEQLRERIRLAPSQYSSAGSRASYEFYAKSANALVTDVSVTSPLPGTVQIVPLTAGETTPEQVIEDIYAACSAERVRPLTDTVIVASPERQDYTIAVDVTLYENASAAEQRAEIEARLTAYAAEKRAALGLDIIRSHIAQRCRLESVYDVSVTSPAGNIVIDEGQFPYCTGITVNIIGFNRG</sequence>
<proteinExistence type="predicted"/>
<reference evidence="4" key="1">
    <citation type="journal article" date="2021" name="PeerJ">
        <title>Extensive microbial diversity within the chicken gut microbiome revealed by metagenomics and culture.</title>
        <authorList>
            <person name="Gilroy R."/>
            <person name="Ravi A."/>
            <person name="Getino M."/>
            <person name="Pursley I."/>
            <person name="Horton D.L."/>
            <person name="Alikhan N.F."/>
            <person name="Baker D."/>
            <person name="Gharbi K."/>
            <person name="Hall N."/>
            <person name="Watson M."/>
            <person name="Adriaenssens E.M."/>
            <person name="Foster-Nyarko E."/>
            <person name="Jarju S."/>
            <person name="Secka A."/>
            <person name="Antonio M."/>
            <person name="Oren A."/>
            <person name="Chaudhuri R.R."/>
            <person name="La Ragione R."/>
            <person name="Hildebrand F."/>
            <person name="Pallen M.J."/>
        </authorList>
    </citation>
    <scope>NUCLEOTIDE SEQUENCE</scope>
    <source>
        <strain evidence="4">ChiHjej11B10-19426</strain>
    </source>
</reference>
<evidence type="ECO:0000259" key="3">
    <source>
        <dbReference type="Pfam" id="PF26079"/>
    </source>
</evidence>
<dbReference type="InterPro" id="IPR014507">
    <property type="entry name" value="Baseplate_assembly_J_pred"/>
</dbReference>
<evidence type="ECO:0000313" key="4">
    <source>
        <dbReference type="EMBL" id="HIZ15094.1"/>
    </source>
</evidence>
<dbReference type="InterPro" id="IPR006949">
    <property type="entry name" value="Barrel_Baseplate_J-like"/>
</dbReference>
<feature type="domain" description="Baseplate J-like central" evidence="2">
    <location>
        <begin position="203"/>
        <end position="272"/>
    </location>
</feature>
<gene>
    <name evidence="4" type="ORF">H9816_04200</name>
</gene>
<organism evidence="4 5">
    <name type="scientific">Candidatus Tidjanibacter faecipullorum</name>
    <dbReference type="NCBI Taxonomy" id="2838766"/>
    <lineage>
        <taxon>Bacteria</taxon>
        <taxon>Pseudomonadati</taxon>
        <taxon>Bacteroidota</taxon>
        <taxon>Bacteroidia</taxon>
        <taxon>Bacteroidales</taxon>
        <taxon>Rikenellaceae</taxon>
        <taxon>Tidjanibacter</taxon>
    </lineage>
</organism>
<dbReference type="PIRSF" id="PIRSF020481">
    <property type="entry name" value="BAP"/>
    <property type="match status" value="1"/>
</dbReference>
<evidence type="ECO:0000313" key="5">
    <source>
        <dbReference type="Proteomes" id="UP000824014"/>
    </source>
</evidence>
<dbReference type="AlphaFoldDB" id="A0A9D2DDZ2"/>
<dbReference type="Pfam" id="PF26079">
    <property type="entry name" value="Baseplate_J_C"/>
    <property type="match status" value="1"/>
</dbReference>
<dbReference type="PANTHER" id="PTHR35862">
    <property type="entry name" value="FELS-2 PROPHAGE PROTEIN"/>
    <property type="match status" value="1"/>
</dbReference>
<reference evidence="4" key="2">
    <citation type="submission" date="2021-04" db="EMBL/GenBank/DDBJ databases">
        <authorList>
            <person name="Gilroy R."/>
        </authorList>
    </citation>
    <scope>NUCLEOTIDE SEQUENCE</scope>
    <source>
        <strain evidence="4">ChiHjej11B10-19426</strain>
    </source>
</reference>
<dbReference type="InterPro" id="IPR058530">
    <property type="entry name" value="Baseplate_J-like_C"/>
</dbReference>
<accession>A0A9D2DDZ2</accession>
<evidence type="ECO:0000259" key="1">
    <source>
        <dbReference type="Pfam" id="PF04865"/>
    </source>
</evidence>